<dbReference type="PANTHER" id="PTHR13847">
    <property type="entry name" value="SARCOSINE DEHYDROGENASE-RELATED"/>
    <property type="match status" value="1"/>
</dbReference>
<dbReference type="Proteomes" id="UP000198512">
    <property type="component" value="Unassembled WGS sequence"/>
</dbReference>
<organism evidence="3 4">
    <name type="scientific">Pseudomonas cuatrocienegasensis</name>
    <dbReference type="NCBI Taxonomy" id="543360"/>
    <lineage>
        <taxon>Bacteria</taxon>
        <taxon>Pseudomonadati</taxon>
        <taxon>Pseudomonadota</taxon>
        <taxon>Gammaproteobacteria</taxon>
        <taxon>Pseudomonadales</taxon>
        <taxon>Pseudomonadaceae</taxon>
        <taxon>Pseudomonas</taxon>
    </lineage>
</organism>
<keyword evidence="4" id="KW-1185">Reference proteome</keyword>
<dbReference type="InterPro" id="IPR001763">
    <property type="entry name" value="Rhodanese-like_dom"/>
</dbReference>
<evidence type="ECO:0000313" key="3">
    <source>
        <dbReference type="EMBL" id="SEQ18521.1"/>
    </source>
</evidence>
<dbReference type="PANTHER" id="PTHR13847:SF281">
    <property type="entry name" value="FAD DEPENDENT OXIDOREDUCTASE DOMAIN-CONTAINING PROTEIN"/>
    <property type="match status" value="1"/>
</dbReference>
<evidence type="ECO:0000256" key="1">
    <source>
        <dbReference type="ARBA" id="ARBA00023002"/>
    </source>
</evidence>
<keyword evidence="1" id="KW-0560">Oxidoreductase</keyword>
<sequence length="429" mass="47188">MFKQSAQHIGTYYAGAYPGPIPLRPRLQEALQCEVLIVGGGFSGLHTALRLALAGKKVVLLEASRLAWAASGRNGGQALPGWSCDMPPFEKALGLERARRLWDSMVWAAEEMRELPERHSFDIDYRTGAIYTAVLPRRVRQLQDSLEEAEQKYGYTQLRFIPKEQLPEWIASPRYLAALHDSGAAHLNPLKLAQGLADAIEKAGGKIFEQSKALEYHETAEGYVARTEHGEVRSDLLVLACNAYIDKLDAQLSKRLLPVGSYQVATAPLDPALARSLLPRGTCAIDNQFVPDYFRVTPDNRLLFGGGCTYLGGIPKDVPAATRPYLERVFPQLRGVQIDYGWGGHIDCTMHRTPDVGRSGQKYWLQGFSGHGILPTLAAARAVSDAILGDADLLELYQGLSNPRFPGGDLLAAPIEAVGKAWYRLRDVI</sequence>
<dbReference type="Gene3D" id="3.50.50.60">
    <property type="entry name" value="FAD/NAD(P)-binding domain"/>
    <property type="match status" value="1"/>
</dbReference>
<dbReference type="PROSITE" id="PS50206">
    <property type="entry name" value="RHODANESE_3"/>
    <property type="match status" value="1"/>
</dbReference>
<protein>
    <submittedName>
        <fullName evidence="3">Glycine/D-amino acid oxidase</fullName>
    </submittedName>
</protein>
<evidence type="ECO:0000313" key="4">
    <source>
        <dbReference type="Proteomes" id="UP000198512"/>
    </source>
</evidence>
<dbReference type="InterPro" id="IPR036188">
    <property type="entry name" value="FAD/NAD-bd_sf"/>
</dbReference>
<accession>A0ABY1B7Y9</accession>
<dbReference type="Gene3D" id="3.30.9.10">
    <property type="entry name" value="D-Amino Acid Oxidase, subunit A, domain 2"/>
    <property type="match status" value="1"/>
</dbReference>
<comment type="caution">
    <text evidence="3">The sequence shown here is derived from an EMBL/GenBank/DDBJ whole genome shotgun (WGS) entry which is preliminary data.</text>
</comment>
<dbReference type="EMBL" id="FOFP01000004">
    <property type="protein sequence ID" value="SEQ18521.1"/>
    <property type="molecule type" value="Genomic_DNA"/>
</dbReference>
<name>A0ABY1B7Y9_9PSED</name>
<evidence type="ECO:0000259" key="2">
    <source>
        <dbReference type="PROSITE" id="PS50206"/>
    </source>
</evidence>
<dbReference type="SUPFAM" id="SSF51905">
    <property type="entry name" value="FAD/NAD(P)-binding domain"/>
    <property type="match status" value="1"/>
</dbReference>
<dbReference type="Pfam" id="PF01266">
    <property type="entry name" value="DAO"/>
    <property type="match status" value="1"/>
</dbReference>
<dbReference type="InterPro" id="IPR006076">
    <property type="entry name" value="FAD-dep_OxRdtase"/>
</dbReference>
<gene>
    <name evidence="3" type="ORF">SAMN05216600_10415</name>
</gene>
<dbReference type="RefSeq" id="WP_069520004.1">
    <property type="nucleotide sequence ID" value="NZ_FOFP01000004.1"/>
</dbReference>
<feature type="domain" description="Rhodanese" evidence="2">
    <location>
        <begin position="39"/>
        <end position="77"/>
    </location>
</feature>
<proteinExistence type="predicted"/>
<reference evidence="3 4" key="1">
    <citation type="submission" date="2016-10" db="EMBL/GenBank/DDBJ databases">
        <authorList>
            <person name="Varghese N."/>
            <person name="Submissions S."/>
        </authorList>
    </citation>
    <scope>NUCLEOTIDE SEQUENCE [LARGE SCALE GENOMIC DNA]</scope>
    <source>
        <strain evidence="3 4">CIP 109853</strain>
    </source>
</reference>